<sequence length="273" mass="30760">MNENFFQRNLHFYQSDAIAVDIYHQPDNKTNIILLPALGVAIDKYDALIQALIQQNFNVITADYPGCGRNTPTVSAEFDYGYADLLGYFIPQLVQISKDLINQKPIILGHSLGGHLATLYAQYEDVDVIGIATGNIGFLNWNLKGKFNILKAVITFNAMILKDGFLAGYKIGFGNKEAKTLMQDWSKTVLTGHYRHIIADETISENSALFIQFKNDDFAPFTSTLALSRYFKHPQIEILDLTALTKGNQHSAWIKQPKQVVARIQEWITNQSQ</sequence>
<feature type="domain" description="AB hydrolase-1" evidence="1">
    <location>
        <begin position="32"/>
        <end position="124"/>
    </location>
</feature>
<protein>
    <submittedName>
        <fullName evidence="2">Alpha/beta hydrolase</fullName>
    </submittedName>
</protein>
<evidence type="ECO:0000313" key="2">
    <source>
        <dbReference type="EMBL" id="OTG67657.1"/>
    </source>
</evidence>
<reference evidence="2 3" key="1">
    <citation type="submission" date="2017-04" db="EMBL/GenBank/DDBJ databases">
        <title>High diversity of culturable Acinetobacter species in natural soil and water ecosystems.</title>
        <authorList>
            <person name="Nemec A."/>
            <person name="Radolfova-Krizova L."/>
        </authorList>
    </citation>
    <scope>NUCLEOTIDE SEQUENCE [LARGE SCALE GENOMIC DNA]</scope>
    <source>
        <strain evidence="2 3">ANC 4999</strain>
    </source>
</reference>
<dbReference type="InterPro" id="IPR050266">
    <property type="entry name" value="AB_hydrolase_sf"/>
</dbReference>
<dbReference type="RefSeq" id="WP_086202506.1">
    <property type="nucleotide sequence ID" value="NZ_NEGB01000001.1"/>
</dbReference>
<dbReference type="GO" id="GO:0016020">
    <property type="term" value="C:membrane"/>
    <property type="evidence" value="ECO:0007669"/>
    <property type="project" value="TreeGrafter"/>
</dbReference>
<keyword evidence="3" id="KW-1185">Reference proteome</keyword>
<dbReference type="SUPFAM" id="SSF53474">
    <property type="entry name" value="alpha/beta-Hydrolases"/>
    <property type="match status" value="1"/>
</dbReference>
<evidence type="ECO:0000259" key="1">
    <source>
        <dbReference type="Pfam" id="PF00561"/>
    </source>
</evidence>
<dbReference type="AlphaFoldDB" id="A0A1Y3CN82"/>
<dbReference type="InterPro" id="IPR029058">
    <property type="entry name" value="AB_hydrolase_fold"/>
</dbReference>
<dbReference type="OrthoDB" id="9785076at2"/>
<organism evidence="2 3">
    <name type="scientific">Acinetobacter silvestris</name>
    <dbReference type="NCBI Taxonomy" id="1977882"/>
    <lineage>
        <taxon>Bacteria</taxon>
        <taxon>Pseudomonadati</taxon>
        <taxon>Pseudomonadota</taxon>
        <taxon>Gammaproteobacteria</taxon>
        <taxon>Moraxellales</taxon>
        <taxon>Moraxellaceae</taxon>
        <taxon>Acinetobacter</taxon>
    </lineage>
</organism>
<comment type="caution">
    <text evidence="2">The sequence shown here is derived from an EMBL/GenBank/DDBJ whole genome shotgun (WGS) entry which is preliminary data.</text>
</comment>
<evidence type="ECO:0000313" key="3">
    <source>
        <dbReference type="Proteomes" id="UP000242765"/>
    </source>
</evidence>
<dbReference type="PANTHER" id="PTHR43798:SF33">
    <property type="entry name" value="HYDROLASE, PUTATIVE (AFU_ORTHOLOGUE AFUA_2G14860)-RELATED"/>
    <property type="match status" value="1"/>
</dbReference>
<dbReference type="PANTHER" id="PTHR43798">
    <property type="entry name" value="MONOACYLGLYCEROL LIPASE"/>
    <property type="match status" value="1"/>
</dbReference>
<accession>A0A1Y3CN82</accession>
<dbReference type="STRING" id="1977882.B9T28_03305"/>
<dbReference type="Pfam" id="PF00561">
    <property type="entry name" value="Abhydrolase_1"/>
    <property type="match status" value="1"/>
</dbReference>
<dbReference type="EMBL" id="NEGB01000001">
    <property type="protein sequence ID" value="OTG67657.1"/>
    <property type="molecule type" value="Genomic_DNA"/>
</dbReference>
<name>A0A1Y3CN82_9GAMM</name>
<dbReference type="Gene3D" id="3.40.50.1820">
    <property type="entry name" value="alpha/beta hydrolase"/>
    <property type="match status" value="1"/>
</dbReference>
<dbReference type="InterPro" id="IPR000073">
    <property type="entry name" value="AB_hydrolase_1"/>
</dbReference>
<keyword evidence="2" id="KW-0378">Hydrolase</keyword>
<gene>
    <name evidence="2" type="ORF">B9T28_03305</name>
</gene>
<dbReference type="GO" id="GO:0016787">
    <property type="term" value="F:hydrolase activity"/>
    <property type="evidence" value="ECO:0007669"/>
    <property type="project" value="UniProtKB-KW"/>
</dbReference>
<proteinExistence type="predicted"/>
<dbReference type="Proteomes" id="UP000242765">
    <property type="component" value="Unassembled WGS sequence"/>
</dbReference>